<accession>A0A8S5NTG3</accession>
<dbReference type="PANTHER" id="PTHR30349">
    <property type="entry name" value="PHAGE INTEGRASE-RELATED"/>
    <property type="match status" value="1"/>
</dbReference>
<dbReference type="InterPro" id="IPR013762">
    <property type="entry name" value="Integrase-like_cat_sf"/>
</dbReference>
<reference evidence="11" key="1">
    <citation type="journal article" date="2021" name="Proc. Natl. Acad. Sci. U.S.A.">
        <title>A Catalog of Tens of Thousands of Viruses from Human Metagenomes Reveals Hidden Associations with Chronic Diseases.</title>
        <authorList>
            <person name="Tisza M.J."/>
            <person name="Buck C.B."/>
        </authorList>
    </citation>
    <scope>NUCLEOTIDE SEQUENCE</scope>
    <source>
        <strain evidence="11">CtIbU14</strain>
    </source>
</reference>
<evidence type="ECO:0000259" key="9">
    <source>
        <dbReference type="PROSITE" id="PS51898"/>
    </source>
</evidence>
<dbReference type="PANTHER" id="PTHR30349:SF41">
    <property type="entry name" value="INTEGRASE_RECOMBINASE PROTEIN MJ0367-RELATED"/>
    <property type="match status" value="1"/>
</dbReference>
<dbReference type="GO" id="GO:0044826">
    <property type="term" value="P:viral genome integration into host DNA"/>
    <property type="evidence" value="ECO:0007669"/>
    <property type="project" value="UniProtKB-KW"/>
</dbReference>
<dbReference type="EMBL" id="BK015243">
    <property type="protein sequence ID" value="DAD97496.1"/>
    <property type="molecule type" value="Genomic_DNA"/>
</dbReference>
<evidence type="ECO:0000256" key="3">
    <source>
        <dbReference type="ARBA" id="ARBA00022679"/>
    </source>
</evidence>
<name>A0A8S5NTG3_9CAUD</name>
<keyword evidence="7" id="KW-1160">Virus entry into host cell</keyword>
<dbReference type="GO" id="GO:0015074">
    <property type="term" value="P:DNA integration"/>
    <property type="evidence" value="ECO:0007669"/>
    <property type="project" value="InterPro"/>
</dbReference>
<keyword evidence="3" id="KW-0808">Transferase</keyword>
<dbReference type="Gene3D" id="1.10.443.10">
    <property type="entry name" value="Intergrase catalytic core"/>
    <property type="match status" value="1"/>
</dbReference>
<dbReference type="SUPFAM" id="SSF56349">
    <property type="entry name" value="DNA breaking-rejoining enzymes"/>
    <property type="match status" value="1"/>
</dbReference>
<feature type="domain" description="Core-binding (CB)" evidence="10">
    <location>
        <begin position="5"/>
        <end position="101"/>
    </location>
</feature>
<keyword evidence="6" id="KW-0233">DNA recombination</keyword>
<dbReference type="Pfam" id="PF00589">
    <property type="entry name" value="Phage_integrase"/>
    <property type="match status" value="1"/>
</dbReference>
<dbReference type="InterPro" id="IPR010998">
    <property type="entry name" value="Integrase_recombinase_N"/>
</dbReference>
<dbReference type="Pfam" id="PF13102">
    <property type="entry name" value="Phage_int_SAM_5"/>
    <property type="match status" value="1"/>
</dbReference>
<evidence type="ECO:0000256" key="2">
    <source>
        <dbReference type="ARBA" id="ARBA00016082"/>
    </source>
</evidence>
<evidence type="ECO:0000256" key="6">
    <source>
        <dbReference type="ARBA" id="ARBA00023172"/>
    </source>
</evidence>
<dbReference type="InterPro" id="IPR002104">
    <property type="entry name" value="Integrase_catalytic"/>
</dbReference>
<keyword evidence="5 8" id="KW-0238">DNA-binding</keyword>
<keyword evidence="4" id="KW-0378">Hydrolase</keyword>
<evidence type="ECO:0000256" key="5">
    <source>
        <dbReference type="ARBA" id="ARBA00023125"/>
    </source>
</evidence>
<evidence type="ECO:0000313" key="11">
    <source>
        <dbReference type="EMBL" id="DAD97496.1"/>
    </source>
</evidence>
<sequence>MEKWKTTVRNKRIYQEYLMSCLSAHAETEKTTYKTYQENMKKFLEWMHQEDKNRYLLSEDTIEHGIEIIERYRNYLREIGNSKRTIMNKTTAISTFYDWAVRRRKIKYHPFKDRLEKLRFSDKDKIRNSYFLSTEDILKVRFYMSVEVKKYDLQDRILWELFLDSACRISAIQSLKLSQLHLEKGYFSGVEEKEGYIVNAFFFNECSKLIREWLQYREKQGIISEYLFVTKYKKSWNNMSQGAIRARFKKIGRIIGIGDLYPHTLRKTAINLISNLGGIDVASSYANHRGTQVTSNHYVAKDSPEEVRNDLIKLRKKVGIF</sequence>
<protein>
    <recommendedName>
        <fullName evidence="2">Integrase</fullName>
    </recommendedName>
</protein>
<dbReference type="GO" id="GO:0075713">
    <property type="term" value="P:establishment of integrated proviral latency"/>
    <property type="evidence" value="ECO:0007669"/>
    <property type="project" value="UniProtKB-KW"/>
</dbReference>
<evidence type="ECO:0000256" key="4">
    <source>
        <dbReference type="ARBA" id="ARBA00022801"/>
    </source>
</evidence>
<keyword evidence="7" id="KW-0229">DNA integration</keyword>
<dbReference type="GO" id="GO:0003677">
    <property type="term" value="F:DNA binding"/>
    <property type="evidence" value="ECO:0007669"/>
    <property type="project" value="UniProtKB-UniRule"/>
</dbReference>
<keyword evidence="7" id="KW-1179">Viral genome integration</keyword>
<dbReference type="GO" id="GO:0016740">
    <property type="term" value="F:transferase activity"/>
    <property type="evidence" value="ECO:0007669"/>
    <property type="project" value="UniProtKB-KW"/>
</dbReference>
<evidence type="ECO:0000256" key="8">
    <source>
        <dbReference type="PROSITE-ProRule" id="PRU01248"/>
    </source>
</evidence>
<proteinExistence type="inferred from homology"/>
<dbReference type="GO" id="GO:0016787">
    <property type="term" value="F:hydrolase activity"/>
    <property type="evidence" value="ECO:0007669"/>
    <property type="project" value="UniProtKB-KW"/>
</dbReference>
<evidence type="ECO:0000259" key="10">
    <source>
        <dbReference type="PROSITE" id="PS51900"/>
    </source>
</evidence>
<evidence type="ECO:0000256" key="7">
    <source>
        <dbReference type="ARBA" id="ARBA00023195"/>
    </source>
</evidence>
<dbReference type="InterPro" id="IPR025269">
    <property type="entry name" value="SAM-like_dom"/>
</dbReference>
<dbReference type="InterPro" id="IPR050090">
    <property type="entry name" value="Tyrosine_recombinase_XerCD"/>
</dbReference>
<organism evidence="11">
    <name type="scientific">Caudovirales sp. ctIbU14</name>
    <dbReference type="NCBI Taxonomy" id="2825761"/>
    <lineage>
        <taxon>Viruses</taxon>
        <taxon>Duplodnaviria</taxon>
        <taxon>Heunggongvirae</taxon>
        <taxon>Uroviricota</taxon>
        <taxon>Caudoviricetes</taxon>
    </lineage>
</organism>
<dbReference type="InterPro" id="IPR044068">
    <property type="entry name" value="CB"/>
</dbReference>
<dbReference type="PROSITE" id="PS51900">
    <property type="entry name" value="CB"/>
    <property type="match status" value="1"/>
</dbReference>
<dbReference type="Gene3D" id="1.10.150.130">
    <property type="match status" value="1"/>
</dbReference>
<dbReference type="InterPro" id="IPR011010">
    <property type="entry name" value="DNA_brk_join_enz"/>
</dbReference>
<dbReference type="CDD" id="cd00397">
    <property type="entry name" value="DNA_BRE_C"/>
    <property type="match status" value="1"/>
</dbReference>
<feature type="domain" description="Tyr recombinase" evidence="9">
    <location>
        <begin position="127"/>
        <end position="312"/>
    </location>
</feature>
<comment type="similarity">
    <text evidence="1">Belongs to the 'phage' integrase family.</text>
</comment>
<evidence type="ECO:0000256" key="1">
    <source>
        <dbReference type="ARBA" id="ARBA00008857"/>
    </source>
</evidence>
<dbReference type="PROSITE" id="PS51898">
    <property type="entry name" value="TYR_RECOMBINASE"/>
    <property type="match status" value="1"/>
</dbReference>
<dbReference type="GO" id="GO:0006310">
    <property type="term" value="P:DNA recombination"/>
    <property type="evidence" value="ECO:0007669"/>
    <property type="project" value="UniProtKB-KW"/>
</dbReference>